<dbReference type="EMBL" id="JAFBFI010000008">
    <property type="protein sequence ID" value="MBM7692703.1"/>
    <property type="molecule type" value="Genomic_DNA"/>
</dbReference>
<evidence type="ECO:0000313" key="2">
    <source>
        <dbReference type="Proteomes" id="UP000823486"/>
    </source>
</evidence>
<proteinExistence type="predicted"/>
<sequence>MSSIIKKLIIPICSAAILFTGLTFFSIPASSNARAAIISTLKNEDQPYSSKEQQIVQVPGSPYTLVIFDSPHKMWLLRTKEFLGRYSSSLDMGFNLYESTFKKDTDCFINNKLVYGLTTIPKGQQAYVKNKKVHVFPLEKYFSSSKYARDYKNLYFYYLDKPVETESGFQAVTLK</sequence>
<organism evidence="1 2">
    <name type="scientific">Peribacillus deserti</name>
    <dbReference type="NCBI Taxonomy" id="673318"/>
    <lineage>
        <taxon>Bacteria</taxon>
        <taxon>Bacillati</taxon>
        <taxon>Bacillota</taxon>
        <taxon>Bacilli</taxon>
        <taxon>Bacillales</taxon>
        <taxon>Bacillaceae</taxon>
        <taxon>Peribacillus</taxon>
    </lineage>
</organism>
<protein>
    <submittedName>
        <fullName evidence="1">Uncharacterized protein</fullName>
    </submittedName>
</protein>
<accession>A0ABS2QHR8</accession>
<gene>
    <name evidence="1" type="ORF">JOC77_002134</name>
</gene>
<reference evidence="1 2" key="1">
    <citation type="submission" date="2021-01" db="EMBL/GenBank/DDBJ databases">
        <title>Genomic Encyclopedia of Type Strains, Phase IV (KMG-IV): sequencing the most valuable type-strain genomes for metagenomic binning, comparative biology and taxonomic classification.</title>
        <authorList>
            <person name="Goeker M."/>
        </authorList>
    </citation>
    <scope>NUCLEOTIDE SEQUENCE [LARGE SCALE GENOMIC DNA]</scope>
    <source>
        <strain evidence="1 2">DSM 105482</strain>
    </source>
</reference>
<dbReference type="RefSeq" id="WP_204542714.1">
    <property type="nucleotide sequence ID" value="NZ_JAFBFI010000008.1"/>
</dbReference>
<keyword evidence="2" id="KW-1185">Reference proteome</keyword>
<name>A0ABS2QHR8_9BACI</name>
<comment type="caution">
    <text evidence="1">The sequence shown here is derived from an EMBL/GenBank/DDBJ whole genome shotgun (WGS) entry which is preliminary data.</text>
</comment>
<evidence type="ECO:0000313" key="1">
    <source>
        <dbReference type="EMBL" id="MBM7692703.1"/>
    </source>
</evidence>
<dbReference type="Proteomes" id="UP000823486">
    <property type="component" value="Unassembled WGS sequence"/>
</dbReference>